<dbReference type="RefSeq" id="XP_053028242.1">
    <property type="nucleotide sequence ID" value="XM_053164256.1"/>
</dbReference>
<feature type="region of interest" description="Disordered" evidence="1">
    <location>
        <begin position="56"/>
        <end position="81"/>
    </location>
</feature>
<protein>
    <submittedName>
        <fullName evidence="3">Uncharacterized protein</fullName>
    </submittedName>
</protein>
<dbReference type="EMBL" id="CP110437">
    <property type="protein sequence ID" value="WAQ92687.1"/>
    <property type="molecule type" value="Genomic_DNA"/>
</dbReference>
<keyword evidence="4" id="KW-1185">Reference proteome</keyword>
<evidence type="ECO:0000313" key="3">
    <source>
        <dbReference type="EMBL" id="WAQ92687.1"/>
    </source>
</evidence>
<evidence type="ECO:0000313" key="4">
    <source>
        <dbReference type="Proteomes" id="UP001164743"/>
    </source>
</evidence>
<evidence type="ECO:0000256" key="1">
    <source>
        <dbReference type="SAM" id="MobiDB-lite"/>
    </source>
</evidence>
<dbReference type="Proteomes" id="UP001164743">
    <property type="component" value="Chromosome 17A"/>
</dbReference>
<reference evidence="3" key="1">
    <citation type="submission" date="2022-10" db="EMBL/GenBank/DDBJ databases">
        <title>Puccinia triticina Genome sequencing and assembly.</title>
        <authorList>
            <person name="Li C."/>
        </authorList>
    </citation>
    <scope>NUCLEOTIDE SEQUENCE</scope>
    <source>
        <strain evidence="3">Pt15</strain>
    </source>
</reference>
<keyword evidence="2" id="KW-1133">Transmembrane helix</keyword>
<keyword evidence="2" id="KW-0472">Membrane</keyword>
<name>A0ABY7D8T6_9BASI</name>
<evidence type="ECO:0000256" key="2">
    <source>
        <dbReference type="SAM" id="Phobius"/>
    </source>
</evidence>
<sequence>MSASPRSSTTAINSLLLGGIIAHAAAFALLGGIIAHAAAFALPEFARKVIEAAKANLDTPEKSASAQSSDRSRQKNPAHWS</sequence>
<keyword evidence="2" id="KW-0812">Transmembrane</keyword>
<feature type="transmembrane region" description="Helical" evidence="2">
    <location>
        <begin position="20"/>
        <end position="42"/>
    </location>
</feature>
<gene>
    <name evidence="3" type="ORF">PtA15_17A169</name>
</gene>
<accession>A0ABY7D8T6</accession>
<organism evidence="3 4">
    <name type="scientific">Puccinia triticina</name>
    <dbReference type="NCBI Taxonomy" id="208348"/>
    <lineage>
        <taxon>Eukaryota</taxon>
        <taxon>Fungi</taxon>
        <taxon>Dikarya</taxon>
        <taxon>Basidiomycota</taxon>
        <taxon>Pucciniomycotina</taxon>
        <taxon>Pucciniomycetes</taxon>
        <taxon>Pucciniales</taxon>
        <taxon>Pucciniaceae</taxon>
        <taxon>Puccinia</taxon>
    </lineage>
</organism>
<dbReference type="GeneID" id="77805151"/>
<proteinExistence type="predicted"/>